<sequence>MTDMNFFKNNSSQFIKKHGQLEWFIKTANQKPNIVKQNNSTLNQIHERANKMVFYESKFSKLFENYKKQKQNLGNLRKSKNTLDVLVKKAIDDENKGKGTRAETLKEIQEQLPGSLDILGYVNNQKIREKEYILENHVKQYAKKWQKSHFPMSNNERQKQGLPKISYTPKLNVIKRNYSCKGKKDGWVY</sequence>
<dbReference type="Proteomes" id="UP000054937">
    <property type="component" value="Unassembled WGS sequence"/>
</dbReference>
<evidence type="ECO:0000313" key="2">
    <source>
        <dbReference type="Proteomes" id="UP000054937"/>
    </source>
</evidence>
<protein>
    <submittedName>
        <fullName evidence="1">Uncharacterized protein</fullName>
    </submittedName>
</protein>
<gene>
    <name evidence="1" type="ORF">PPERSA_09583</name>
</gene>
<proteinExistence type="predicted"/>
<reference evidence="1 2" key="1">
    <citation type="journal article" date="2015" name="Sci. Rep.">
        <title>Genome of the facultative scuticociliatosis pathogen Pseudocohnilembus persalinus provides insight into its virulence through horizontal gene transfer.</title>
        <authorList>
            <person name="Xiong J."/>
            <person name="Wang G."/>
            <person name="Cheng J."/>
            <person name="Tian M."/>
            <person name="Pan X."/>
            <person name="Warren A."/>
            <person name="Jiang C."/>
            <person name="Yuan D."/>
            <person name="Miao W."/>
        </authorList>
    </citation>
    <scope>NUCLEOTIDE SEQUENCE [LARGE SCALE GENOMIC DNA]</scope>
    <source>
        <strain evidence="1">36N120E</strain>
    </source>
</reference>
<comment type="caution">
    <text evidence="1">The sequence shown here is derived from an EMBL/GenBank/DDBJ whole genome shotgun (WGS) entry which is preliminary data.</text>
</comment>
<organism evidence="1 2">
    <name type="scientific">Pseudocohnilembus persalinus</name>
    <name type="common">Ciliate</name>
    <dbReference type="NCBI Taxonomy" id="266149"/>
    <lineage>
        <taxon>Eukaryota</taxon>
        <taxon>Sar</taxon>
        <taxon>Alveolata</taxon>
        <taxon>Ciliophora</taxon>
        <taxon>Intramacronucleata</taxon>
        <taxon>Oligohymenophorea</taxon>
        <taxon>Scuticociliatia</taxon>
        <taxon>Philasterida</taxon>
        <taxon>Pseudocohnilembidae</taxon>
        <taxon>Pseudocohnilembus</taxon>
    </lineage>
</organism>
<dbReference type="InParanoid" id="A0A0V0QFJ2"/>
<dbReference type="EMBL" id="LDAU01000180">
    <property type="protein sequence ID" value="KRX00977.1"/>
    <property type="molecule type" value="Genomic_DNA"/>
</dbReference>
<evidence type="ECO:0000313" key="1">
    <source>
        <dbReference type="EMBL" id="KRX00977.1"/>
    </source>
</evidence>
<keyword evidence="2" id="KW-1185">Reference proteome</keyword>
<accession>A0A0V0QFJ2</accession>
<name>A0A0V0QFJ2_PSEPJ</name>
<dbReference type="AlphaFoldDB" id="A0A0V0QFJ2"/>